<gene>
    <name evidence="4" type="ORF">ACFQ0E_06340</name>
</gene>
<dbReference type="Pfam" id="PF01565">
    <property type="entry name" value="FAD_binding_4"/>
    <property type="match status" value="1"/>
</dbReference>
<keyword evidence="5" id="KW-1185">Reference proteome</keyword>
<dbReference type="InterPro" id="IPR016164">
    <property type="entry name" value="FAD-linked_Oxase-like_C"/>
</dbReference>
<dbReference type="PANTHER" id="PTHR43762">
    <property type="entry name" value="L-GULONOLACTONE OXIDASE"/>
    <property type="match status" value="1"/>
</dbReference>
<evidence type="ECO:0000313" key="5">
    <source>
        <dbReference type="Proteomes" id="UP001597110"/>
    </source>
</evidence>
<keyword evidence="2" id="KW-0274">FAD</keyword>
<comment type="caution">
    <text evidence="4">The sequence shown here is derived from an EMBL/GenBank/DDBJ whole genome shotgun (WGS) entry which is preliminary data.</text>
</comment>
<sequence>MSAALAPAPCPVENDVHSGLNPTRHLRAFAPRDVDEVVDLLQAARRQGRRLAVAGARHAMGGQQFAEGGWLLDTQQLSGVHAFDPVSGRVRVGAGTRWPALQAFLAGQRDREGQGWAIRQKQTGADDFSIGGALAANIHGRGLDQRPFVDDIEAFTLVRPDGQVVEVDRQRAPHLFSLAVGGYGLFGVVTDVTLRLAPRRVLQRRVSLLRRGELMHAFEQARSDGALYGDFQFSIDPDDERFLDDGIFACYYPTHLRDFASSPKHHLSAEQFRSLLMLAHTDKREAFERYCAFYLTTHGQHYGSDDHQFGVYLDGYHRDIDRALGHVGSEMITELYVPPGDLDAFLGQVADDCRRHGTDIVYGTVRMIRRETDTLLAWAREDWACVVLNLHVRHDEAGRQRMRADTQRLIDRALAFGGSFYLTYHREARADQLRAAYPRIDAFLEAKSRIDPDHVLDSDWHRALRATLSANR</sequence>
<dbReference type="InterPro" id="IPR006094">
    <property type="entry name" value="Oxid_FAD_bind_N"/>
</dbReference>
<dbReference type="EMBL" id="JBHTIF010000001">
    <property type="protein sequence ID" value="MFD0725219.1"/>
    <property type="molecule type" value="Genomic_DNA"/>
</dbReference>
<dbReference type="SUPFAM" id="SSF55103">
    <property type="entry name" value="FAD-linked oxidases, C-terminal domain"/>
    <property type="match status" value="1"/>
</dbReference>
<dbReference type="InterPro" id="IPR016166">
    <property type="entry name" value="FAD-bd_PCMH"/>
</dbReference>
<dbReference type="InterPro" id="IPR036318">
    <property type="entry name" value="FAD-bd_PCMH-like_sf"/>
</dbReference>
<evidence type="ECO:0000256" key="2">
    <source>
        <dbReference type="ARBA" id="ARBA00022827"/>
    </source>
</evidence>
<dbReference type="SUPFAM" id="SSF56176">
    <property type="entry name" value="FAD-binding/transporter-associated domain-like"/>
    <property type="match status" value="1"/>
</dbReference>
<feature type="domain" description="FAD-binding PCMH-type" evidence="3">
    <location>
        <begin position="18"/>
        <end position="199"/>
    </location>
</feature>
<keyword evidence="1" id="KW-0285">Flavoprotein</keyword>
<dbReference type="PROSITE" id="PS51387">
    <property type="entry name" value="FAD_PCMH"/>
    <property type="match status" value="1"/>
</dbReference>
<evidence type="ECO:0000259" key="3">
    <source>
        <dbReference type="PROSITE" id="PS51387"/>
    </source>
</evidence>
<organism evidence="4 5">
    <name type="scientific">Lysobacter brunescens</name>
    <dbReference type="NCBI Taxonomy" id="262323"/>
    <lineage>
        <taxon>Bacteria</taxon>
        <taxon>Pseudomonadati</taxon>
        <taxon>Pseudomonadota</taxon>
        <taxon>Gammaproteobacteria</taxon>
        <taxon>Lysobacterales</taxon>
        <taxon>Lysobacteraceae</taxon>
        <taxon>Lysobacter</taxon>
    </lineage>
</organism>
<accession>A0ABW2Y9L5</accession>
<dbReference type="Gene3D" id="3.30.465.10">
    <property type="match status" value="1"/>
</dbReference>
<evidence type="ECO:0000313" key="4">
    <source>
        <dbReference type="EMBL" id="MFD0725219.1"/>
    </source>
</evidence>
<evidence type="ECO:0000256" key="1">
    <source>
        <dbReference type="ARBA" id="ARBA00022630"/>
    </source>
</evidence>
<dbReference type="RefSeq" id="WP_386822828.1">
    <property type="nucleotide sequence ID" value="NZ_JBHTIF010000001.1"/>
</dbReference>
<reference evidence="5" key="1">
    <citation type="journal article" date="2019" name="Int. J. Syst. Evol. Microbiol.">
        <title>The Global Catalogue of Microorganisms (GCM) 10K type strain sequencing project: providing services to taxonomists for standard genome sequencing and annotation.</title>
        <authorList>
            <consortium name="The Broad Institute Genomics Platform"/>
            <consortium name="The Broad Institute Genome Sequencing Center for Infectious Disease"/>
            <person name="Wu L."/>
            <person name="Ma J."/>
        </authorList>
    </citation>
    <scope>NUCLEOTIDE SEQUENCE [LARGE SCALE GENOMIC DNA]</scope>
    <source>
        <strain evidence="5">CCUG 55585</strain>
    </source>
</reference>
<dbReference type="InterPro" id="IPR010031">
    <property type="entry name" value="FAD_lactone_oxidase-like"/>
</dbReference>
<protein>
    <submittedName>
        <fullName evidence="4">FAD-binding oxidoreductase</fullName>
    </submittedName>
</protein>
<proteinExistence type="predicted"/>
<dbReference type="InterPro" id="IPR016169">
    <property type="entry name" value="FAD-bd_PCMH_sub2"/>
</dbReference>
<dbReference type="Proteomes" id="UP001597110">
    <property type="component" value="Unassembled WGS sequence"/>
</dbReference>
<dbReference type="PANTHER" id="PTHR43762:SF1">
    <property type="entry name" value="D-ARABINONO-1,4-LACTONE OXIDASE"/>
    <property type="match status" value="1"/>
</dbReference>
<dbReference type="InterPro" id="IPR016167">
    <property type="entry name" value="FAD-bd_PCMH_sub1"/>
</dbReference>
<dbReference type="Gene3D" id="3.30.43.10">
    <property type="entry name" value="Uridine Diphospho-n-acetylenolpyruvylglucosamine Reductase, domain 2"/>
    <property type="match status" value="1"/>
</dbReference>
<name>A0ABW2Y9L5_9GAMM</name>